<dbReference type="GO" id="GO:0051287">
    <property type="term" value="F:NAD binding"/>
    <property type="evidence" value="ECO:0007669"/>
    <property type="project" value="InterPro"/>
</dbReference>
<evidence type="ECO:0000259" key="5">
    <source>
        <dbReference type="Pfam" id="PF00389"/>
    </source>
</evidence>
<dbReference type="SUPFAM" id="SSF52283">
    <property type="entry name" value="Formate/glycerate dehydrogenase catalytic domain-like"/>
    <property type="match status" value="1"/>
</dbReference>
<gene>
    <name evidence="7" type="ORF">CFH83_04040</name>
</gene>
<name>A0A2D3WEF2_9BACT</name>
<evidence type="ECO:0000256" key="2">
    <source>
        <dbReference type="ARBA" id="ARBA00023002"/>
    </source>
</evidence>
<dbReference type="InterPro" id="IPR050418">
    <property type="entry name" value="D-iso_2-hydroxyacid_DH_PdxB"/>
</dbReference>
<evidence type="ECO:0000313" key="7">
    <source>
        <dbReference type="EMBL" id="DAB38808.1"/>
    </source>
</evidence>
<dbReference type="InterPro" id="IPR006140">
    <property type="entry name" value="D-isomer_DH_NAD-bd"/>
</dbReference>
<organism evidence="7 8">
    <name type="scientific">Sulfuricurvum kujiense</name>
    <dbReference type="NCBI Taxonomy" id="148813"/>
    <lineage>
        <taxon>Bacteria</taxon>
        <taxon>Pseudomonadati</taxon>
        <taxon>Campylobacterota</taxon>
        <taxon>Epsilonproteobacteria</taxon>
        <taxon>Campylobacterales</taxon>
        <taxon>Sulfurimonadaceae</taxon>
        <taxon>Sulfuricurvum</taxon>
    </lineage>
</organism>
<feature type="domain" description="D-isomer specific 2-hydroxyacid dehydrogenase catalytic" evidence="5">
    <location>
        <begin position="15"/>
        <end position="307"/>
    </location>
</feature>
<evidence type="ECO:0000256" key="3">
    <source>
        <dbReference type="ARBA" id="ARBA00023027"/>
    </source>
</evidence>
<dbReference type="Pfam" id="PF02826">
    <property type="entry name" value="2-Hacid_dh_C"/>
    <property type="match status" value="1"/>
</dbReference>
<keyword evidence="2 4" id="KW-0560">Oxidoreductase</keyword>
<dbReference type="Pfam" id="PF00389">
    <property type="entry name" value="2-Hacid_dh"/>
    <property type="match status" value="1"/>
</dbReference>
<reference evidence="7 8" key="1">
    <citation type="journal article" date="2017" name="Front. Microbiol.">
        <title>Comparative Genomic Analysis of the Class Epsilonproteobacteria and Proposed Reclassification to Epsilonbacteraeota (phyl. nov.).</title>
        <authorList>
            <person name="Waite D.W."/>
            <person name="Vanwonterghem I."/>
            <person name="Rinke C."/>
            <person name="Parks D.H."/>
            <person name="Zhang Y."/>
            <person name="Takai K."/>
            <person name="Sievert S.M."/>
            <person name="Simon J."/>
            <person name="Campbell B.J."/>
            <person name="Hanson T.E."/>
            <person name="Woyke T."/>
            <person name="Klotz M.G."/>
            <person name="Hugenholtz P."/>
        </authorList>
    </citation>
    <scope>NUCLEOTIDE SEQUENCE [LARGE SCALE GENOMIC DNA]</scope>
    <source>
        <strain evidence="7">UBA12443</strain>
    </source>
</reference>
<dbReference type="PROSITE" id="PS00671">
    <property type="entry name" value="D_2_HYDROXYACID_DH_3"/>
    <property type="match status" value="1"/>
</dbReference>
<evidence type="ECO:0000259" key="6">
    <source>
        <dbReference type="Pfam" id="PF02826"/>
    </source>
</evidence>
<sequence>MNIVILDALTYGDTSLAGFDSLGDVVVYPTTSTDEICERVCNTEVIVTNKVVISDAVMAAAPNLKLICVAATGMNNIDHEAAARRGICVKNVAGYSTDAVVQHTFSMLFYLMGHSRYYDEYVKSGAWQKEAVFAHIGPSFSELRGKTWGIIGLGEIGRSVANIARAFGANVCYYSTSGKNANGDFEKTTLSRLIENSDIISIHAPLNKSTENLISHSELLQMKDGAVLLNLGRGGIVDEDALSVIIDVKPIYVGLDVLVSEPMKTPHPLLAVKHPERLYITPHIAWTSREARERLIAATIENIKTFSEVSAK</sequence>
<keyword evidence="3" id="KW-0520">NAD</keyword>
<dbReference type="InterPro" id="IPR006139">
    <property type="entry name" value="D-isomer_2_OHA_DH_cat_dom"/>
</dbReference>
<dbReference type="Gene3D" id="3.40.50.720">
    <property type="entry name" value="NAD(P)-binding Rossmann-like Domain"/>
    <property type="match status" value="2"/>
</dbReference>
<dbReference type="SUPFAM" id="SSF51735">
    <property type="entry name" value="NAD(P)-binding Rossmann-fold domains"/>
    <property type="match status" value="1"/>
</dbReference>
<dbReference type="GO" id="GO:0050578">
    <property type="term" value="F:(2R)-2-hydroxyacid dehydrogenase (NADP+) activity"/>
    <property type="evidence" value="ECO:0007669"/>
    <property type="project" value="UniProtKB-EC"/>
</dbReference>
<accession>A0A2D3WEF2</accession>
<proteinExistence type="inferred from homology"/>
<feature type="domain" description="D-isomer specific 2-hydroxyacid dehydrogenase NAD-binding" evidence="6">
    <location>
        <begin position="106"/>
        <end position="285"/>
    </location>
</feature>
<protein>
    <submittedName>
        <fullName evidence="7">Hydroxyacid dehydrogenase</fullName>
        <ecNumber evidence="7">1.1.1.272</ecNumber>
    </submittedName>
</protein>
<dbReference type="RefSeq" id="WP_294895055.1">
    <property type="nucleotide sequence ID" value="NZ_DLUI01000061.1"/>
</dbReference>
<dbReference type="NCBIfam" id="NF006263">
    <property type="entry name" value="PRK08410.1"/>
    <property type="match status" value="1"/>
</dbReference>
<dbReference type="PANTHER" id="PTHR43761:SF1">
    <property type="entry name" value="D-ISOMER SPECIFIC 2-HYDROXYACID DEHYDROGENASE CATALYTIC DOMAIN-CONTAINING PROTEIN-RELATED"/>
    <property type="match status" value="1"/>
</dbReference>
<dbReference type="EC" id="1.1.1.272" evidence="7"/>
<dbReference type="InterPro" id="IPR029753">
    <property type="entry name" value="D-isomer_DH_CS"/>
</dbReference>
<dbReference type="EMBL" id="DLUI01000061">
    <property type="protein sequence ID" value="DAB38808.1"/>
    <property type="molecule type" value="Genomic_DNA"/>
</dbReference>
<evidence type="ECO:0000313" key="8">
    <source>
        <dbReference type="Proteomes" id="UP000228859"/>
    </source>
</evidence>
<comment type="similarity">
    <text evidence="1 4">Belongs to the D-isomer specific 2-hydroxyacid dehydrogenase family.</text>
</comment>
<comment type="caution">
    <text evidence="7">The sequence shown here is derived from an EMBL/GenBank/DDBJ whole genome shotgun (WGS) entry which is preliminary data.</text>
</comment>
<dbReference type="InterPro" id="IPR036291">
    <property type="entry name" value="NAD(P)-bd_dom_sf"/>
</dbReference>
<dbReference type="Proteomes" id="UP000228859">
    <property type="component" value="Unassembled WGS sequence"/>
</dbReference>
<dbReference type="PANTHER" id="PTHR43761">
    <property type="entry name" value="D-ISOMER SPECIFIC 2-HYDROXYACID DEHYDROGENASE FAMILY PROTEIN (AFU_ORTHOLOGUE AFUA_1G13630)"/>
    <property type="match status" value="1"/>
</dbReference>
<evidence type="ECO:0000256" key="1">
    <source>
        <dbReference type="ARBA" id="ARBA00005854"/>
    </source>
</evidence>
<dbReference type="AlphaFoldDB" id="A0A2D3WEF2"/>
<evidence type="ECO:0000256" key="4">
    <source>
        <dbReference type="RuleBase" id="RU003719"/>
    </source>
</evidence>
<dbReference type="PROSITE" id="PS00670">
    <property type="entry name" value="D_2_HYDROXYACID_DH_2"/>
    <property type="match status" value="1"/>
</dbReference>